<evidence type="ECO:0000313" key="8">
    <source>
        <dbReference type="Proteomes" id="UP000649345"/>
    </source>
</evidence>
<dbReference type="EMBL" id="JACOOR010000001">
    <property type="protein sequence ID" value="MBC5658210.1"/>
    <property type="molecule type" value="Genomic_DNA"/>
</dbReference>
<comment type="caution">
    <text evidence="7">The sequence shown here is derived from an EMBL/GenBank/DDBJ whole genome shotgun (WGS) entry which is preliminary data.</text>
</comment>
<keyword evidence="8" id="KW-1185">Reference proteome</keyword>
<dbReference type="AlphaFoldDB" id="A0A923RMA1"/>
<name>A0A923RMA1_9FIRM</name>
<feature type="transmembrane region" description="Helical" evidence="6">
    <location>
        <begin position="12"/>
        <end position="36"/>
    </location>
</feature>
<evidence type="ECO:0000256" key="6">
    <source>
        <dbReference type="SAM" id="Phobius"/>
    </source>
</evidence>
<evidence type="ECO:0000313" key="7">
    <source>
        <dbReference type="EMBL" id="MBC5658210.1"/>
    </source>
</evidence>
<dbReference type="Proteomes" id="UP000649345">
    <property type="component" value="Unassembled WGS sequence"/>
</dbReference>
<keyword evidence="4 6" id="KW-1133">Transmembrane helix</keyword>
<evidence type="ECO:0000256" key="1">
    <source>
        <dbReference type="ARBA" id="ARBA00004167"/>
    </source>
</evidence>
<evidence type="ECO:0000256" key="4">
    <source>
        <dbReference type="ARBA" id="ARBA00022989"/>
    </source>
</evidence>
<dbReference type="InterPro" id="IPR012902">
    <property type="entry name" value="N_methyl_site"/>
</dbReference>
<keyword evidence="5 6" id="KW-0472">Membrane</keyword>
<sequence length="210" mass="23290">MIKMKFQKNKQGFTLVELIVVLVILAILAALLVPALTGYIDRAKEKKVTAEAKGIWTAAQAAASEYYGLHINDTAMQKSMTNSCTINGIKYKNLGRISNSTLSDELKKWHTKNLTASQMIGQQVLIYLESTDKTNPQYQFGNASVPIQGQSLKVNMKNNFESNVPGNAVFIQIFYDENCRVLALNFGKEGYLVTMTEGQDPVCEKNGKVL</sequence>
<dbReference type="NCBIfam" id="TIGR02532">
    <property type="entry name" value="IV_pilin_GFxxxE"/>
    <property type="match status" value="1"/>
</dbReference>
<gene>
    <name evidence="7" type="ORF">H8S44_00210</name>
</gene>
<dbReference type="InterPro" id="IPR045584">
    <property type="entry name" value="Pilin-like"/>
</dbReference>
<proteinExistence type="predicted"/>
<dbReference type="GO" id="GO:0016020">
    <property type="term" value="C:membrane"/>
    <property type="evidence" value="ECO:0007669"/>
    <property type="project" value="UniProtKB-SubCell"/>
</dbReference>
<dbReference type="PANTHER" id="PTHR30093">
    <property type="entry name" value="GENERAL SECRETION PATHWAY PROTEIN G"/>
    <property type="match status" value="1"/>
</dbReference>
<dbReference type="SUPFAM" id="SSF54523">
    <property type="entry name" value="Pili subunits"/>
    <property type="match status" value="1"/>
</dbReference>
<evidence type="ECO:0000256" key="2">
    <source>
        <dbReference type="ARBA" id="ARBA00022481"/>
    </source>
</evidence>
<comment type="subcellular location">
    <subcellularLocation>
        <location evidence="1">Membrane</location>
        <topology evidence="1">Single-pass membrane protein</topology>
    </subcellularLocation>
</comment>
<organism evidence="7 8">
    <name type="scientific">Anaerosacchariphilus hominis</name>
    <dbReference type="NCBI Taxonomy" id="2763017"/>
    <lineage>
        <taxon>Bacteria</taxon>
        <taxon>Bacillati</taxon>
        <taxon>Bacillota</taxon>
        <taxon>Clostridia</taxon>
        <taxon>Lachnospirales</taxon>
        <taxon>Lachnospiraceae</taxon>
        <taxon>Anaerosacchariphilus</taxon>
    </lineage>
</organism>
<reference evidence="7" key="1">
    <citation type="submission" date="2020-08" db="EMBL/GenBank/DDBJ databases">
        <title>Genome public.</title>
        <authorList>
            <person name="Liu C."/>
            <person name="Sun Q."/>
        </authorList>
    </citation>
    <scope>NUCLEOTIDE SEQUENCE</scope>
    <source>
        <strain evidence="7">NSJ-68</strain>
    </source>
</reference>
<accession>A0A923RMA1</accession>
<keyword evidence="3 6" id="KW-0812">Transmembrane</keyword>
<protein>
    <submittedName>
        <fullName evidence="7">Type II secretion system protein</fullName>
    </submittedName>
</protein>
<evidence type="ECO:0000256" key="5">
    <source>
        <dbReference type="ARBA" id="ARBA00023136"/>
    </source>
</evidence>
<dbReference type="Gene3D" id="3.30.700.10">
    <property type="entry name" value="Glycoprotein, Type 4 Pilin"/>
    <property type="match status" value="1"/>
</dbReference>
<dbReference type="PROSITE" id="PS00409">
    <property type="entry name" value="PROKAR_NTER_METHYL"/>
    <property type="match status" value="1"/>
</dbReference>
<dbReference type="PANTHER" id="PTHR30093:SF44">
    <property type="entry name" value="TYPE II SECRETION SYSTEM CORE PROTEIN G"/>
    <property type="match status" value="1"/>
</dbReference>
<evidence type="ECO:0000256" key="3">
    <source>
        <dbReference type="ARBA" id="ARBA00022692"/>
    </source>
</evidence>
<keyword evidence="2" id="KW-0488">Methylation</keyword>
<dbReference type="Pfam" id="PF07963">
    <property type="entry name" value="N_methyl"/>
    <property type="match status" value="1"/>
</dbReference>